<dbReference type="AlphaFoldDB" id="A0A7Z0LC95"/>
<accession>A0A7Z0LC95</accession>
<sequence>MRRFFNYLSQFGTYLILLLAGLFCTFFSFSSLFVTSFIPIKISEGVLFQTNPWFFLPCLGLFIWGLVSLRSSFEKLSDKQFFKILTILYILMGAYLLFNVEGQIRADAKHVYKAALAFNQGNFESLTTIGAYMYRNPHQLGLLSLERIYAAILPTTYLVFGMNLVWTLTNNYLIWRLGRTWRLSQLARNYLLFFCFAFLPHFFFILFVYGSTVGLTACLLSLTFYQKFAKKEQIRYGLLSAVFLGIACVIRNNYMIFGLTILGILTLSILKKFSWKKVLVGVSCILCMVGMNKAILSYYEGVIDQEIGPGTPKIAYVTMGLRDDPNRKTLGGWYDGYNTKILQRNNFNEEQATDMAKRDLRKRIVTFLKNPLYAGHFFFQKVYSTWTEPTFQSIWTGPNRWERNQETFTPLLQSLYEGRSAYRIFHFLMSLLLWTLYTTAAIYLFHLLRKIQPDFPSTQLAGAIFLIGGFLFHLIWETKSQYVYMYILLLTPYSAQGFEILLSYLDKRKKTAKQN</sequence>
<proteinExistence type="predicted"/>
<keyword evidence="1" id="KW-0812">Transmembrane</keyword>
<evidence type="ECO:0000313" key="3">
    <source>
        <dbReference type="Proteomes" id="UP000563349"/>
    </source>
</evidence>
<evidence type="ECO:0000313" key="2">
    <source>
        <dbReference type="EMBL" id="NYS48699.1"/>
    </source>
</evidence>
<feature type="transmembrane region" description="Helical" evidence="1">
    <location>
        <begin position="52"/>
        <end position="69"/>
    </location>
</feature>
<protein>
    <submittedName>
        <fullName evidence="2">Beta-carotene 15,15'-monooxygenase</fullName>
    </submittedName>
</protein>
<keyword evidence="3" id="KW-1185">Reference proteome</keyword>
<feature type="transmembrane region" description="Helical" evidence="1">
    <location>
        <begin position="190"/>
        <end position="222"/>
    </location>
</feature>
<organism evidence="2 3">
    <name type="scientific">Streptococcus danieliae</name>
    <dbReference type="NCBI Taxonomy" id="747656"/>
    <lineage>
        <taxon>Bacteria</taxon>
        <taxon>Bacillati</taxon>
        <taxon>Bacillota</taxon>
        <taxon>Bacilli</taxon>
        <taxon>Lactobacillales</taxon>
        <taxon>Streptococcaceae</taxon>
        <taxon>Streptococcus</taxon>
    </lineage>
</organism>
<feature type="transmembrane region" description="Helical" evidence="1">
    <location>
        <begin position="12"/>
        <end position="40"/>
    </location>
</feature>
<dbReference type="GO" id="GO:0004497">
    <property type="term" value="F:monooxygenase activity"/>
    <property type="evidence" value="ECO:0007669"/>
    <property type="project" value="UniProtKB-KW"/>
</dbReference>
<keyword evidence="1" id="KW-1133">Transmembrane helix</keyword>
<dbReference type="EMBL" id="JACBYG010000012">
    <property type="protein sequence ID" value="NYS48699.1"/>
    <property type="molecule type" value="Genomic_DNA"/>
</dbReference>
<keyword evidence="2" id="KW-0503">Monooxygenase</keyword>
<keyword evidence="1" id="KW-0472">Membrane</keyword>
<name>A0A7Z0LC95_9STRE</name>
<feature type="transmembrane region" description="Helical" evidence="1">
    <location>
        <begin position="424"/>
        <end position="448"/>
    </location>
</feature>
<comment type="caution">
    <text evidence="2">The sequence shown here is derived from an EMBL/GenBank/DDBJ whole genome shotgun (WGS) entry which is preliminary data.</text>
</comment>
<feature type="transmembrane region" description="Helical" evidence="1">
    <location>
        <begin position="81"/>
        <end position="98"/>
    </location>
</feature>
<feature type="transmembrane region" description="Helical" evidence="1">
    <location>
        <begin position="460"/>
        <end position="476"/>
    </location>
</feature>
<reference evidence="2 3" key="1">
    <citation type="submission" date="2020-07" db="EMBL/GenBank/DDBJ databases">
        <title>MOT database genomes.</title>
        <authorList>
            <person name="Joseph S."/>
            <person name="Aduse-Opoku J."/>
            <person name="Hashim A."/>
            <person name="Wade W."/>
            <person name="Curtis M."/>
        </authorList>
    </citation>
    <scope>NUCLEOTIDE SEQUENCE [LARGE SCALE GENOMIC DNA]</scope>
    <source>
        <strain evidence="2 3">CCW311</strain>
    </source>
</reference>
<dbReference type="Proteomes" id="UP000563349">
    <property type="component" value="Unassembled WGS sequence"/>
</dbReference>
<dbReference type="RefSeq" id="WP_179923382.1">
    <property type="nucleotide sequence ID" value="NZ_JACBYG010000012.1"/>
</dbReference>
<keyword evidence="2" id="KW-0560">Oxidoreductase</keyword>
<feature type="transmembrane region" description="Helical" evidence="1">
    <location>
        <begin position="148"/>
        <end position="169"/>
    </location>
</feature>
<gene>
    <name evidence="2" type="ORF">HZY93_01710</name>
</gene>
<evidence type="ECO:0000256" key="1">
    <source>
        <dbReference type="SAM" id="Phobius"/>
    </source>
</evidence>
<feature type="transmembrane region" description="Helical" evidence="1">
    <location>
        <begin position="482"/>
        <end position="505"/>
    </location>
</feature>